<evidence type="ECO:0000256" key="4">
    <source>
        <dbReference type="ARBA" id="ARBA00022475"/>
    </source>
</evidence>
<evidence type="ECO:0000256" key="9">
    <source>
        <dbReference type="ARBA" id="ARBA00022777"/>
    </source>
</evidence>
<protein>
    <recommendedName>
        <fullName evidence="3">histidine kinase</fullName>
        <ecNumber evidence="3">2.7.13.3</ecNumber>
    </recommendedName>
</protein>
<keyword evidence="12" id="KW-0902">Two-component regulatory system</keyword>
<dbReference type="InterPro" id="IPR003594">
    <property type="entry name" value="HATPase_dom"/>
</dbReference>
<evidence type="ECO:0000313" key="18">
    <source>
        <dbReference type="EMBL" id="RIX53207.1"/>
    </source>
</evidence>
<reference evidence="18 19" key="1">
    <citation type="submission" date="2018-09" db="EMBL/GenBank/DDBJ databases">
        <title>Paenibacillus aracenensis nov. sp. isolated from a cave in southern Spain.</title>
        <authorList>
            <person name="Jurado V."/>
            <person name="Gutierrez-Patricio S."/>
            <person name="Gonzalez-Pimentel J.L."/>
            <person name="Miller A.Z."/>
            <person name="Laiz L."/>
            <person name="Saiz-Jimenez C."/>
        </authorList>
    </citation>
    <scope>NUCLEOTIDE SEQUENCE [LARGE SCALE GENOMIC DNA]</scope>
    <source>
        <strain evidence="18 19">DSM 22867</strain>
    </source>
</reference>
<organism evidence="18 19">
    <name type="scientific">Paenibacillus nanensis</name>
    <dbReference type="NCBI Taxonomy" id="393251"/>
    <lineage>
        <taxon>Bacteria</taxon>
        <taxon>Bacillati</taxon>
        <taxon>Bacillota</taxon>
        <taxon>Bacilli</taxon>
        <taxon>Bacillales</taxon>
        <taxon>Paenibacillaceae</taxon>
        <taxon>Paenibacillus</taxon>
    </lineage>
</organism>
<keyword evidence="4" id="KW-1003">Cell membrane</keyword>
<dbReference type="EC" id="2.7.13.3" evidence="3"/>
<evidence type="ECO:0000313" key="19">
    <source>
        <dbReference type="Proteomes" id="UP000266482"/>
    </source>
</evidence>
<comment type="subcellular location">
    <subcellularLocation>
        <location evidence="2">Cell membrane</location>
        <topology evidence="2">Multi-pass membrane protein</topology>
    </subcellularLocation>
</comment>
<dbReference type="GO" id="GO:0000155">
    <property type="term" value="F:phosphorelay sensor kinase activity"/>
    <property type="evidence" value="ECO:0007669"/>
    <property type="project" value="InterPro"/>
</dbReference>
<dbReference type="CDD" id="cd00075">
    <property type="entry name" value="HATPase"/>
    <property type="match status" value="1"/>
</dbReference>
<evidence type="ECO:0000256" key="10">
    <source>
        <dbReference type="ARBA" id="ARBA00022840"/>
    </source>
</evidence>
<dbReference type="InterPro" id="IPR036097">
    <property type="entry name" value="HisK_dim/P_sf"/>
</dbReference>
<dbReference type="PANTHER" id="PTHR45436:SF5">
    <property type="entry name" value="SENSOR HISTIDINE KINASE TRCS"/>
    <property type="match status" value="1"/>
</dbReference>
<dbReference type="Pfam" id="PF00512">
    <property type="entry name" value="HisKA"/>
    <property type="match status" value="1"/>
</dbReference>
<keyword evidence="6" id="KW-0808">Transferase</keyword>
<evidence type="ECO:0000256" key="13">
    <source>
        <dbReference type="ARBA" id="ARBA00023136"/>
    </source>
</evidence>
<feature type="coiled-coil region" evidence="14">
    <location>
        <begin position="223"/>
        <end position="250"/>
    </location>
</feature>
<keyword evidence="19" id="KW-1185">Reference proteome</keyword>
<keyword evidence="10" id="KW-0067">ATP-binding</keyword>
<evidence type="ECO:0000256" key="3">
    <source>
        <dbReference type="ARBA" id="ARBA00012438"/>
    </source>
</evidence>
<evidence type="ECO:0000256" key="8">
    <source>
        <dbReference type="ARBA" id="ARBA00022741"/>
    </source>
</evidence>
<evidence type="ECO:0000256" key="2">
    <source>
        <dbReference type="ARBA" id="ARBA00004651"/>
    </source>
</evidence>
<dbReference type="InterPro" id="IPR004358">
    <property type="entry name" value="Sig_transdc_His_kin-like_C"/>
</dbReference>
<dbReference type="SUPFAM" id="SSF47384">
    <property type="entry name" value="Homodimeric domain of signal transducing histidine kinase"/>
    <property type="match status" value="1"/>
</dbReference>
<keyword evidence="9 18" id="KW-0418">Kinase</keyword>
<evidence type="ECO:0000256" key="1">
    <source>
        <dbReference type="ARBA" id="ARBA00000085"/>
    </source>
</evidence>
<keyword evidence="8" id="KW-0547">Nucleotide-binding</keyword>
<dbReference type="GO" id="GO:0005524">
    <property type="term" value="F:ATP binding"/>
    <property type="evidence" value="ECO:0007669"/>
    <property type="project" value="UniProtKB-KW"/>
</dbReference>
<dbReference type="InterPro" id="IPR003661">
    <property type="entry name" value="HisK_dim/P_dom"/>
</dbReference>
<feature type="domain" description="HAMP" evidence="17">
    <location>
        <begin position="184"/>
        <end position="238"/>
    </location>
</feature>
<comment type="caution">
    <text evidence="18">The sequence shown here is derived from an EMBL/GenBank/DDBJ whole genome shotgun (WGS) entry which is preliminary data.</text>
</comment>
<gene>
    <name evidence="18" type="ORF">D3P08_10030</name>
</gene>
<dbReference type="PANTHER" id="PTHR45436">
    <property type="entry name" value="SENSOR HISTIDINE KINASE YKOH"/>
    <property type="match status" value="1"/>
</dbReference>
<dbReference type="Proteomes" id="UP000266482">
    <property type="component" value="Unassembled WGS sequence"/>
</dbReference>
<evidence type="ECO:0000256" key="11">
    <source>
        <dbReference type="ARBA" id="ARBA00022989"/>
    </source>
</evidence>
<keyword evidence="13 15" id="KW-0472">Membrane</keyword>
<dbReference type="Pfam" id="PF02518">
    <property type="entry name" value="HATPase_c"/>
    <property type="match status" value="1"/>
</dbReference>
<evidence type="ECO:0000256" key="6">
    <source>
        <dbReference type="ARBA" id="ARBA00022679"/>
    </source>
</evidence>
<feature type="domain" description="Histidine kinase" evidence="16">
    <location>
        <begin position="253"/>
        <end position="486"/>
    </location>
</feature>
<keyword evidence="11 15" id="KW-1133">Transmembrane helix</keyword>
<evidence type="ECO:0000256" key="12">
    <source>
        <dbReference type="ARBA" id="ARBA00023012"/>
    </source>
</evidence>
<keyword evidence="14" id="KW-0175">Coiled coil</keyword>
<dbReference type="SUPFAM" id="SSF55874">
    <property type="entry name" value="ATPase domain of HSP90 chaperone/DNA topoisomerase II/histidine kinase"/>
    <property type="match status" value="1"/>
</dbReference>
<dbReference type="InterPro" id="IPR036890">
    <property type="entry name" value="HATPase_C_sf"/>
</dbReference>
<dbReference type="InterPro" id="IPR003660">
    <property type="entry name" value="HAMP_dom"/>
</dbReference>
<dbReference type="Gene3D" id="6.10.340.10">
    <property type="match status" value="1"/>
</dbReference>
<evidence type="ECO:0000256" key="14">
    <source>
        <dbReference type="SAM" id="Coils"/>
    </source>
</evidence>
<evidence type="ECO:0000259" key="17">
    <source>
        <dbReference type="PROSITE" id="PS50885"/>
    </source>
</evidence>
<dbReference type="CDD" id="cd00082">
    <property type="entry name" value="HisKA"/>
    <property type="match status" value="1"/>
</dbReference>
<evidence type="ECO:0000256" key="7">
    <source>
        <dbReference type="ARBA" id="ARBA00022692"/>
    </source>
</evidence>
<feature type="transmembrane region" description="Helical" evidence="15">
    <location>
        <begin position="7"/>
        <end position="30"/>
    </location>
</feature>
<dbReference type="SMART" id="SM00304">
    <property type="entry name" value="HAMP"/>
    <property type="match status" value="1"/>
</dbReference>
<dbReference type="PRINTS" id="PR00344">
    <property type="entry name" value="BCTRLSENSOR"/>
</dbReference>
<feature type="transmembrane region" description="Helical" evidence="15">
    <location>
        <begin position="164"/>
        <end position="183"/>
    </location>
</feature>
<dbReference type="OrthoDB" id="9786919at2"/>
<dbReference type="InterPro" id="IPR050428">
    <property type="entry name" value="TCS_sensor_his_kinase"/>
</dbReference>
<dbReference type="Gene3D" id="3.30.565.10">
    <property type="entry name" value="Histidine kinase-like ATPase, C-terminal domain"/>
    <property type="match status" value="1"/>
</dbReference>
<accession>A0A3A1UXD6</accession>
<dbReference type="Pfam" id="PF00672">
    <property type="entry name" value="HAMP"/>
    <property type="match status" value="1"/>
</dbReference>
<dbReference type="Gene3D" id="1.10.287.130">
    <property type="match status" value="1"/>
</dbReference>
<dbReference type="GO" id="GO:0005886">
    <property type="term" value="C:plasma membrane"/>
    <property type="evidence" value="ECO:0007669"/>
    <property type="project" value="UniProtKB-SubCell"/>
</dbReference>
<comment type="catalytic activity">
    <reaction evidence="1">
        <text>ATP + protein L-histidine = ADP + protein N-phospho-L-histidine.</text>
        <dbReference type="EC" id="2.7.13.3"/>
    </reaction>
</comment>
<dbReference type="SUPFAM" id="SSF158472">
    <property type="entry name" value="HAMP domain-like"/>
    <property type="match status" value="1"/>
</dbReference>
<dbReference type="PROSITE" id="PS50109">
    <property type="entry name" value="HIS_KIN"/>
    <property type="match status" value="1"/>
</dbReference>
<dbReference type="SMART" id="SM00387">
    <property type="entry name" value="HATPase_c"/>
    <property type="match status" value="1"/>
</dbReference>
<sequence length="503" mass="56818">MSIRLRLTLWYSGLLAVTLLVFGVAVYMFINWNTYNDLKEQVRKDSESMRINAMMFFNTLDLNVEDRGILDKDVYIQLVNYEEGNVIRQSRNLKTINALIPFPEHTTNPDRAFVKYKLNIEGKDYSMIVYQRPIVINNQLVGLLQVGAIPYNEEKFMDGLRTTLIFASLAVVLIAFTVGLLIARQALRPIGQVISATRQIEKGSDLSVRIPANGPKDEIGQLVDTLNTMLARLEKAYNELDEAYKAQRRFVSDASHELRTPLTTIRGNIDLLEKMWSRAKESGASAAGEGLRLTADHWEMSSEAMSDIAAEAKRMSTLVGDLLALARADAGYVMEKQSLPLLPLTEEVARRAGLLPRSADWRIGDLSKLRDVHVYGNHDYLQQLLFIFIENAFKYTPNGYVELRAVRKDGHIGWIIEDTGIGMNPDEIPHIFDRFYRADESRGVTVGTGLGLSIAKWILDEHGGSVEVVTRENEGTTFTVWLPIDFSRRDDSTIMVEADHIEE</sequence>
<dbReference type="SMART" id="SM00388">
    <property type="entry name" value="HisKA"/>
    <property type="match status" value="1"/>
</dbReference>
<name>A0A3A1UXD6_9BACL</name>
<evidence type="ECO:0000256" key="5">
    <source>
        <dbReference type="ARBA" id="ARBA00022553"/>
    </source>
</evidence>
<evidence type="ECO:0000256" key="15">
    <source>
        <dbReference type="SAM" id="Phobius"/>
    </source>
</evidence>
<dbReference type="InterPro" id="IPR005467">
    <property type="entry name" value="His_kinase_dom"/>
</dbReference>
<proteinExistence type="predicted"/>
<dbReference type="PROSITE" id="PS50885">
    <property type="entry name" value="HAMP"/>
    <property type="match status" value="1"/>
</dbReference>
<evidence type="ECO:0000259" key="16">
    <source>
        <dbReference type="PROSITE" id="PS50109"/>
    </source>
</evidence>
<keyword evidence="5" id="KW-0597">Phosphoprotein</keyword>
<dbReference type="EMBL" id="QXQA01000005">
    <property type="protein sequence ID" value="RIX53207.1"/>
    <property type="molecule type" value="Genomic_DNA"/>
</dbReference>
<dbReference type="CDD" id="cd06225">
    <property type="entry name" value="HAMP"/>
    <property type="match status" value="1"/>
</dbReference>
<dbReference type="AlphaFoldDB" id="A0A3A1UXD6"/>
<keyword evidence="7 15" id="KW-0812">Transmembrane</keyword>